<feature type="chain" id="PRO_5028946877" description="Lipoprotein" evidence="1">
    <location>
        <begin position="28"/>
        <end position="177"/>
    </location>
</feature>
<keyword evidence="3" id="KW-1185">Reference proteome</keyword>
<feature type="signal peptide" evidence="1">
    <location>
        <begin position="1"/>
        <end position="27"/>
    </location>
</feature>
<dbReference type="AlphaFoldDB" id="A0A7C9QVB3"/>
<keyword evidence="1" id="KW-0732">Signal</keyword>
<dbReference type="EMBL" id="JAAIYP010000040">
    <property type="protein sequence ID" value="NFV81464.1"/>
    <property type="molecule type" value="Genomic_DNA"/>
</dbReference>
<evidence type="ECO:0008006" key="4">
    <source>
        <dbReference type="Google" id="ProtNLM"/>
    </source>
</evidence>
<gene>
    <name evidence="2" type="ORF">G4223_15230</name>
</gene>
<sequence>MKMMRSAFKPVAVVLLPLVLASCSLFQKKEVPPCPPVYILSDASKLTKFRDGPGRDITDVEYEAEITGFTGGCKYDAKGAIVDLQVTFNVKRGPADTDRKADFSYFVAIPFFYPSPDAKAEFATEVAFPEGTNYVKFTDEEVVMRVPVKDKEVIDKYEIYLGLQQTREELDRNRTSR</sequence>
<organism evidence="2 3">
    <name type="scientific">Magnetospirillum aberrantis SpK</name>
    <dbReference type="NCBI Taxonomy" id="908842"/>
    <lineage>
        <taxon>Bacteria</taxon>
        <taxon>Pseudomonadati</taxon>
        <taxon>Pseudomonadota</taxon>
        <taxon>Alphaproteobacteria</taxon>
        <taxon>Rhodospirillales</taxon>
        <taxon>Rhodospirillaceae</taxon>
        <taxon>Magnetospirillum</taxon>
    </lineage>
</organism>
<dbReference type="PROSITE" id="PS51257">
    <property type="entry name" value="PROKAR_LIPOPROTEIN"/>
    <property type="match status" value="1"/>
</dbReference>
<evidence type="ECO:0000313" key="2">
    <source>
        <dbReference type="EMBL" id="NFV81464.1"/>
    </source>
</evidence>
<comment type="caution">
    <text evidence="2">The sequence shown here is derived from an EMBL/GenBank/DDBJ whole genome shotgun (WGS) entry which is preliminary data.</text>
</comment>
<dbReference type="Proteomes" id="UP000480684">
    <property type="component" value="Unassembled WGS sequence"/>
</dbReference>
<proteinExistence type="predicted"/>
<evidence type="ECO:0000256" key="1">
    <source>
        <dbReference type="SAM" id="SignalP"/>
    </source>
</evidence>
<reference evidence="2 3" key="1">
    <citation type="submission" date="2020-02" db="EMBL/GenBank/DDBJ databases">
        <authorList>
            <person name="Dziuba M."/>
            <person name="Kuznetsov B."/>
            <person name="Mardanov A."/>
            <person name="Ravin N."/>
            <person name="Grouzdev D."/>
        </authorList>
    </citation>
    <scope>NUCLEOTIDE SEQUENCE [LARGE SCALE GENOMIC DNA]</scope>
    <source>
        <strain evidence="2 3">SpK</strain>
    </source>
</reference>
<protein>
    <recommendedName>
        <fullName evidence="4">Lipoprotein</fullName>
    </recommendedName>
</protein>
<dbReference type="RefSeq" id="WP_163681546.1">
    <property type="nucleotide sequence ID" value="NZ_JAAIYP010000040.1"/>
</dbReference>
<evidence type="ECO:0000313" key="3">
    <source>
        <dbReference type="Proteomes" id="UP000480684"/>
    </source>
</evidence>
<name>A0A7C9QVB3_9PROT</name>
<accession>A0A7C9QVB3</accession>